<dbReference type="RefSeq" id="WP_023788431.1">
    <property type="nucleotide sequence ID" value="NC_022997.1"/>
</dbReference>
<keyword evidence="5 7" id="KW-0808">Transferase</keyword>
<evidence type="ECO:0000313" key="8">
    <source>
        <dbReference type="EMBL" id="AHB49510.1"/>
    </source>
</evidence>
<dbReference type="AlphaFoldDB" id="V5SHH2"/>
<dbReference type="PROSITE" id="PS01279">
    <property type="entry name" value="PCMT"/>
    <property type="match status" value="1"/>
</dbReference>
<keyword evidence="9" id="KW-1185">Reference proteome</keyword>
<sequence>MTAIDDDMAARRAAMVREIEQTAAGLVPRFSLSPRVLAAMGDVPRHAFVLPEHLSDAYRNGPLPIGFGQTISQPFIVALMTDLAALKPGDRVLDIGTGSGYQAAILAGLVSHVFTIELCAPLAARAAKTFKDLGLHNITMRVGDGHRGWPEEAPFDAIVVAAAPGEIPEALIAQLKPGGRLVIPVGGRTQKLIVVEKGSDQSSHRSEIIPVSFVPLMKDDSAGSA</sequence>
<comment type="catalytic activity">
    <reaction evidence="7">
        <text>[protein]-L-isoaspartate + S-adenosyl-L-methionine = [protein]-L-isoaspartate alpha-methyl ester + S-adenosyl-L-homocysteine</text>
        <dbReference type="Rhea" id="RHEA:12705"/>
        <dbReference type="Rhea" id="RHEA-COMP:12143"/>
        <dbReference type="Rhea" id="RHEA-COMP:12144"/>
        <dbReference type="ChEBI" id="CHEBI:57856"/>
        <dbReference type="ChEBI" id="CHEBI:59789"/>
        <dbReference type="ChEBI" id="CHEBI:90596"/>
        <dbReference type="ChEBI" id="CHEBI:90598"/>
        <dbReference type="EC" id="2.1.1.77"/>
    </reaction>
</comment>
<dbReference type="NCBIfam" id="TIGR00080">
    <property type="entry name" value="pimt"/>
    <property type="match status" value="1"/>
</dbReference>
<dbReference type="NCBIfam" id="NF001453">
    <property type="entry name" value="PRK00312.1"/>
    <property type="match status" value="1"/>
</dbReference>
<evidence type="ECO:0000256" key="3">
    <source>
        <dbReference type="ARBA" id="ARBA00022490"/>
    </source>
</evidence>
<protein>
    <recommendedName>
        <fullName evidence="7">Protein-L-isoaspartate O-methyltransferase</fullName>
        <ecNumber evidence="7">2.1.1.77</ecNumber>
    </recommendedName>
    <alternativeName>
        <fullName evidence="7">L-isoaspartyl protein carboxyl methyltransferase</fullName>
    </alternativeName>
    <alternativeName>
        <fullName evidence="7">Protein L-isoaspartyl methyltransferase</fullName>
    </alternativeName>
    <alternativeName>
        <fullName evidence="7">Protein-beta-aspartate methyltransferase</fullName>
        <shortName evidence="7">PIMT</shortName>
    </alternativeName>
</protein>
<dbReference type="STRING" id="1029756.W911_15645"/>
<keyword evidence="4 7" id="KW-0489">Methyltransferase</keyword>
<dbReference type="PANTHER" id="PTHR11579">
    <property type="entry name" value="PROTEIN-L-ISOASPARTATE O-METHYLTRANSFERASE"/>
    <property type="match status" value="1"/>
</dbReference>
<keyword evidence="3 7" id="KW-0963">Cytoplasm</keyword>
<comment type="similarity">
    <text evidence="2 7">Belongs to the methyltransferase superfamily. L-isoaspartyl/D-aspartyl protein methyltransferase family.</text>
</comment>
<feature type="active site" evidence="7">
    <location>
        <position position="72"/>
    </location>
</feature>
<gene>
    <name evidence="7" type="primary">pcm</name>
    <name evidence="8" type="ORF">W911_15645</name>
</gene>
<dbReference type="Pfam" id="PF01135">
    <property type="entry name" value="PCMT"/>
    <property type="match status" value="1"/>
</dbReference>
<dbReference type="HAMAP" id="MF_00090">
    <property type="entry name" value="PIMT"/>
    <property type="match status" value="1"/>
</dbReference>
<proteinExistence type="inferred from homology"/>
<dbReference type="GO" id="GO:0032259">
    <property type="term" value="P:methylation"/>
    <property type="evidence" value="ECO:0007669"/>
    <property type="project" value="UniProtKB-KW"/>
</dbReference>
<evidence type="ECO:0000313" key="9">
    <source>
        <dbReference type="Proteomes" id="UP000018542"/>
    </source>
</evidence>
<keyword evidence="6 7" id="KW-0949">S-adenosyl-L-methionine</keyword>
<evidence type="ECO:0000256" key="1">
    <source>
        <dbReference type="ARBA" id="ARBA00004496"/>
    </source>
</evidence>
<evidence type="ECO:0000256" key="2">
    <source>
        <dbReference type="ARBA" id="ARBA00005369"/>
    </source>
</evidence>
<dbReference type="Proteomes" id="UP000018542">
    <property type="component" value="Chromosome"/>
</dbReference>
<dbReference type="GO" id="GO:0030091">
    <property type="term" value="P:protein repair"/>
    <property type="evidence" value="ECO:0007669"/>
    <property type="project" value="UniProtKB-UniRule"/>
</dbReference>
<dbReference type="InterPro" id="IPR000682">
    <property type="entry name" value="PCMT"/>
</dbReference>
<dbReference type="CDD" id="cd02440">
    <property type="entry name" value="AdoMet_MTases"/>
    <property type="match status" value="1"/>
</dbReference>
<dbReference type="EC" id="2.1.1.77" evidence="7"/>
<dbReference type="PATRIC" id="fig|1029756.8.peg.3260"/>
<comment type="function">
    <text evidence="7">Catalyzes the methyl esterification of L-isoaspartyl residues in peptides and proteins that result from spontaneous decomposition of normal L-aspartyl and L-asparaginyl residues. It plays a role in the repair and/or degradation of damaged proteins.</text>
</comment>
<dbReference type="HOGENOM" id="CLU_055432_2_0_5"/>
<name>V5SHH2_9HYPH</name>
<dbReference type="GO" id="GO:0005737">
    <property type="term" value="C:cytoplasm"/>
    <property type="evidence" value="ECO:0007669"/>
    <property type="project" value="UniProtKB-SubCell"/>
</dbReference>
<evidence type="ECO:0000256" key="6">
    <source>
        <dbReference type="ARBA" id="ARBA00022691"/>
    </source>
</evidence>
<reference evidence="8 9" key="1">
    <citation type="journal article" date="2014" name="Genome Announc.">
        <title>Complete Genome Sequence of Hyphomicrobium nitrativorans Strain NL23, a Denitrifying Bacterium Isolated from Biofilm of a Methanol-Fed Denitrification System Treating Seawater at the Montreal Biodome.</title>
        <authorList>
            <person name="Martineau C."/>
            <person name="Villeneuve C."/>
            <person name="Mauffrey F."/>
            <person name="Villemur R."/>
        </authorList>
    </citation>
    <scope>NUCLEOTIDE SEQUENCE [LARGE SCALE GENOMIC DNA]</scope>
    <source>
        <strain evidence="8">NL23</strain>
    </source>
</reference>
<dbReference type="PANTHER" id="PTHR11579:SF0">
    <property type="entry name" value="PROTEIN-L-ISOASPARTATE(D-ASPARTATE) O-METHYLTRANSFERASE"/>
    <property type="match status" value="1"/>
</dbReference>
<dbReference type="EMBL" id="CP006912">
    <property type="protein sequence ID" value="AHB49510.1"/>
    <property type="molecule type" value="Genomic_DNA"/>
</dbReference>
<dbReference type="Gene3D" id="3.40.50.150">
    <property type="entry name" value="Vaccinia Virus protein VP39"/>
    <property type="match status" value="1"/>
</dbReference>
<dbReference type="SUPFAM" id="SSF53335">
    <property type="entry name" value="S-adenosyl-L-methionine-dependent methyltransferases"/>
    <property type="match status" value="1"/>
</dbReference>
<dbReference type="KEGG" id="hni:W911_15645"/>
<accession>V5SHH2</accession>
<evidence type="ECO:0000256" key="7">
    <source>
        <dbReference type="HAMAP-Rule" id="MF_00090"/>
    </source>
</evidence>
<dbReference type="FunFam" id="3.40.50.150:FF:000010">
    <property type="entry name" value="Protein-L-isoaspartate O-methyltransferase"/>
    <property type="match status" value="1"/>
</dbReference>
<evidence type="ECO:0000256" key="5">
    <source>
        <dbReference type="ARBA" id="ARBA00022679"/>
    </source>
</evidence>
<dbReference type="OrthoDB" id="9810066at2"/>
<dbReference type="GO" id="GO:0004719">
    <property type="term" value="F:protein-L-isoaspartate (D-aspartate) O-methyltransferase activity"/>
    <property type="evidence" value="ECO:0007669"/>
    <property type="project" value="UniProtKB-UniRule"/>
</dbReference>
<evidence type="ECO:0000256" key="4">
    <source>
        <dbReference type="ARBA" id="ARBA00022603"/>
    </source>
</evidence>
<comment type="subcellular location">
    <subcellularLocation>
        <location evidence="1 7">Cytoplasm</location>
    </subcellularLocation>
</comment>
<organism evidence="8 9">
    <name type="scientific">Hyphomicrobium nitrativorans NL23</name>
    <dbReference type="NCBI Taxonomy" id="1029756"/>
    <lineage>
        <taxon>Bacteria</taxon>
        <taxon>Pseudomonadati</taxon>
        <taxon>Pseudomonadota</taxon>
        <taxon>Alphaproteobacteria</taxon>
        <taxon>Hyphomicrobiales</taxon>
        <taxon>Hyphomicrobiaceae</taxon>
        <taxon>Hyphomicrobium</taxon>
    </lineage>
</organism>
<dbReference type="InterPro" id="IPR029063">
    <property type="entry name" value="SAM-dependent_MTases_sf"/>
</dbReference>